<dbReference type="InterPro" id="IPR047197">
    <property type="entry name" value="THYN1-like_EVE"/>
</dbReference>
<dbReference type="InterPro" id="IPR015947">
    <property type="entry name" value="PUA-like_sf"/>
</dbReference>
<name>A0A4R2L4J9_9GAMM</name>
<accession>A0A4R2L4J9</accession>
<dbReference type="InterPro" id="IPR002740">
    <property type="entry name" value="EVE_domain"/>
</dbReference>
<dbReference type="AlphaFoldDB" id="A0A4R2L4J9"/>
<dbReference type="SUPFAM" id="SSF88697">
    <property type="entry name" value="PUA domain-like"/>
    <property type="match status" value="1"/>
</dbReference>
<evidence type="ECO:0000256" key="1">
    <source>
        <dbReference type="ARBA" id="ARBA00022553"/>
    </source>
</evidence>
<reference evidence="3 4" key="1">
    <citation type="submission" date="2019-03" db="EMBL/GenBank/DDBJ databases">
        <title>Genomic Encyclopedia of Type Strains, Phase IV (KMG-IV): sequencing the most valuable type-strain genomes for metagenomic binning, comparative biology and taxonomic classification.</title>
        <authorList>
            <person name="Goeker M."/>
        </authorList>
    </citation>
    <scope>NUCLEOTIDE SEQUENCE [LARGE SCALE GENOMIC DNA]</scope>
    <source>
        <strain evidence="3 4">DSM 25287</strain>
    </source>
</reference>
<dbReference type="Gene3D" id="3.10.590.10">
    <property type="entry name" value="ph1033 like domains"/>
    <property type="match status" value="1"/>
</dbReference>
<feature type="domain" description="EVE" evidence="2">
    <location>
        <begin position="2"/>
        <end position="151"/>
    </location>
</feature>
<proteinExistence type="predicted"/>
<evidence type="ECO:0000313" key="3">
    <source>
        <dbReference type="EMBL" id="TCO81393.1"/>
    </source>
</evidence>
<protein>
    <submittedName>
        <fullName evidence="3">Putative RNA-binding protein with PUA-like domain</fullName>
    </submittedName>
</protein>
<comment type="caution">
    <text evidence="3">The sequence shown here is derived from an EMBL/GenBank/DDBJ whole genome shotgun (WGS) entry which is preliminary data.</text>
</comment>
<gene>
    <name evidence="3" type="ORF">EV699_10824</name>
</gene>
<dbReference type="Proteomes" id="UP000295765">
    <property type="component" value="Unassembled WGS sequence"/>
</dbReference>
<keyword evidence="1" id="KW-0597">Phosphoprotein</keyword>
<organism evidence="3 4">
    <name type="scientific">Plasticicumulans lactativorans</name>
    <dbReference type="NCBI Taxonomy" id="1133106"/>
    <lineage>
        <taxon>Bacteria</taxon>
        <taxon>Pseudomonadati</taxon>
        <taxon>Pseudomonadota</taxon>
        <taxon>Gammaproteobacteria</taxon>
        <taxon>Candidatus Competibacteraceae</taxon>
        <taxon>Plasticicumulans</taxon>
    </lineage>
</organism>
<dbReference type="EMBL" id="SLWY01000008">
    <property type="protein sequence ID" value="TCO81393.1"/>
    <property type="molecule type" value="Genomic_DNA"/>
</dbReference>
<dbReference type="PANTHER" id="PTHR14087:SF7">
    <property type="entry name" value="THYMOCYTE NUCLEAR PROTEIN 1"/>
    <property type="match status" value="1"/>
</dbReference>
<evidence type="ECO:0000259" key="2">
    <source>
        <dbReference type="Pfam" id="PF01878"/>
    </source>
</evidence>
<dbReference type="PANTHER" id="PTHR14087">
    <property type="entry name" value="THYMOCYTE NUCLEAR PROTEIN 1"/>
    <property type="match status" value="1"/>
</dbReference>
<dbReference type="CDD" id="cd21133">
    <property type="entry name" value="EVE"/>
    <property type="match status" value="1"/>
</dbReference>
<sequence>MKHWLMKSEPETFGIEHLAARPGQTAYWDGVRNYQARNMMRDEMRCGDQVLFYHSNTALPGIVGIAEVVREAYPDFTAWDPQSPYHDPRSTPERPLWVMVDVRLVRRLARVIGLGELREHAEALGDFPLLRRGNRLSVMPVTPAQWDYILGLERPADAQATSRPPSSSS</sequence>
<dbReference type="RefSeq" id="WP_132541178.1">
    <property type="nucleotide sequence ID" value="NZ_SLWY01000008.1"/>
</dbReference>
<dbReference type="FunFam" id="3.10.590.10:FF:000003">
    <property type="entry name" value="Thymocyte nuclear protein 1"/>
    <property type="match status" value="1"/>
</dbReference>
<dbReference type="Pfam" id="PF01878">
    <property type="entry name" value="EVE"/>
    <property type="match status" value="1"/>
</dbReference>
<dbReference type="InterPro" id="IPR052181">
    <property type="entry name" value="5hmC_binding"/>
</dbReference>
<keyword evidence="4" id="KW-1185">Reference proteome</keyword>
<evidence type="ECO:0000313" key="4">
    <source>
        <dbReference type="Proteomes" id="UP000295765"/>
    </source>
</evidence>
<dbReference type="OrthoDB" id="9791347at2"/>